<gene>
    <name evidence="8" type="ORF">HMPREF9943_01016</name>
</gene>
<evidence type="ECO:0000256" key="4">
    <source>
        <dbReference type="ARBA" id="ARBA00022692"/>
    </source>
</evidence>
<sequence length="113" mass="12298">MADLFIIGQYNGADVITAVSVGSQITYMLTIVIVGLAMGSLVLIGRSVGANNQKQISKIIGNAISFFTIFGVSLVLLLVLSVNNIIHIMSTPLESYNQTSAYLFHRYSIYYCL</sequence>
<evidence type="ECO:0008006" key="10">
    <source>
        <dbReference type="Google" id="ProtNLM"/>
    </source>
</evidence>
<accession>M2P8M1</accession>
<protein>
    <recommendedName>
        <fullName evidence="10">MATE efflux family protein</fullName>
    </recommendedName>
</protein>
<keyword evidence="3" id="KW-1003">Cell membrane</keyword>
<dbReference type="GO" id="GO:0042910">
    <property type="term" value="F:xenobiotic transmembrane transporter activity"/>
    <property type="evidence" value="ECO:0007669"/>
    <property type="project" value="InterPro"/>
</dbReference>
<dbReference type="Proteomes" id="UP000011758">
    <property type="component" value="Unassembled WGS sequence"/>
</dbReference>
<evidence type="ECO:0000256" key="3">
    <source>
        <dbReference type="ARBA" id="ARBA00022475"/>
    </source>
</evidence>
<keyword evidence="6 7" id="KW-0472">Membrane</keyword>
<dbReference type="eggNOG" id="COG0534">
    <property type="taxonomic scope" value="Bacteria"/>
</dbReference>
<dbReference type="InterPro" id="IPR052031">
    <property type="entry name" value="Membrane_Transporter-Flippase"/>
</dbReference>
<dbReference type="Pfam" id="PF01554">
    <property type="entry name" value="MatE"/>
    <property type="match status" value="1"/>
</dbReference>
<evidence type="ECO:0000313" key="8">
    <source>
        <dbReference type="EMBL" id="EMD16687.1"/>
    </source>
</evidence>
<evidence type="ECO:0000256" key="1">
    <source>
        <dbReference type="ARBA" id="ARBA00004651"/>
    </source>
</evidence>
<dbReference type="AlphaFoldDB" id="M2P8M1"/>
<evidence type="ECO:0000256" key="2">
    <source>
        <dbReference type="ARBA" id="ARBA00022448"/>
    </source>
</evidence>
<evidence type="ECO:0000256" key="7">
    <source>
        <dbReference type="SAM" id="Phobius"/>
    </source>
</evidence>
<dbReference type="GO" id="GO:0005886">
    <property type="term" value="C:plasma membrane"/>
    <property type="evidence" value="ECO:0007669"/>
    <property type="project" value="UniProtKB-SubCell"/>
</dbReference>
<comment type="caution">
    <text evidence="8">The sequence shown here is derived from an EMBL/GenBank/DDBJ whole genome shotgun (WGS) entry which is preliminary data.</text>
</comment>
<keyword evidence="4 7" id="KW-0812">Transmembrane</keyword>
<reference evidence="8 9" key="1">
    <citation type="submission" date="2013-02" db="EMBL/GenBank/DDBJ databases">
        <title>The Genome Sequence of Lactobacillus catenaformis F0143.</title>
        <authorList>
            <consortium name="The Broad Institute Genome Sequencing Platform"/>
            <person name="Earl A."/>
            <person name="Ward D."/>
            <person name="Feldgarden M."/>
            <person name="Gevers D."/>
            <person name="Izard J."/>
            <person name="Blanton J.M."/>
            <person name="Mathney J."/>
            <person name="Dewhirst F.E."/>
            <person name="Young S.K."/>
            <person name="Zeng Q."/>
            <person name="Gargeya S."/>
            <person name="Fitzgerald M."/>
            <person name="Haas B."/>
            <person name="Abouelleil A."/>
            <person name="Alvarado L."/>
            <person name="Arachchi H.M."/>
            <person name="Berlin A."/>
            <person name="Chapman S.B."/>
            <person name="Gearin G."/>
            <person name="Goldberg J."/>
            <person name="Griggs A."/>
            <person name="Gujja S."/>
            <person name="Hansen M."/>
            <person name="Heiman D."/>
            <person name="Howarth C."/>
            <person name="Larimer J."/>
            <person name="Lui A."/>
            <person name="MacDonald P.J.P."/>
            <person name="McCowen C."/>
            <person name="Montmayeur A."/>
            <person name="Murphy C."/>
            <person name="Neiman D."/>
            <person name="Pearson M."/>
            <person name="Priest M."/>
            <person name="Roberts A."/>
            <person name="Saif S."/>
            <person name="Shea T."/>
            <person name="Sisk P."/>
            <person name="Stolte C."/>
            <person name="Sykes S."/>
            <person name="Wortman J."/>
            <person name="Nusbaum C."/>
            <person name="Birren B."/>
        </authorList>
    </citation>
    <scope>NUCLEOTIDE SEQUENCE [LARGE SCALE GENOMIC DNA]</scope>
    <source>
        <strain evidence="8 9">OT 569</strain>
    </source>
</reference>
<name>M2P8M1_9FIRM</name>
<proteinExistence type="predicted"/>
<evidence type="ECO:0000256" key="5">
    <source>
        <dbReference type="ARBA" id="ARBA00022989"/>
    </source>
</evidence>
<dbReference type="STRING" id="999415.HMPREF9943_01016"/>
<keyword evidence="5 7" id="KW-1133">Transmembrane helix</keyword>
<feature type="transmembrane region" description="Helical" evidence="7">
    <location>
        <begin position="64"/>
        <end position="86"/>
    </location>
</feature>
<dbReference type="InterPro" id="IPR002528">
    <property type="entry name" value="MATE_fam"/>
</dbReference>
<dbReference type="BioCyc" id="ECAT999415-HMP:GTTI-1042-MONOMER"/>
<keyword evidence="9" id="KW-1185">Reference proteome</keyword>
<feature type="transmembrane region" description="Helical" evidence="7">
    <location>
        <begin position="25"/>
        <end position="44"/>
    </location>
</feature>
<dbReference type="PANTHER" id="PTHR43549">
    <property type="entry name" value="MULTIDRUG RESISTANCE PROTEIN YPNP-RELATED"/>
    <property type="match status" value="1"/>
</dbReference>
<dbReference type="OrthoDB" id="9776324at2"/>
<comment type="subcellular location">
    <subcellularLocation>
        <location evidence="1">Cell membrane</location>
        <topology evidence="1">Multi-pass membrane protein</topology>
    </subcellularLocation>
</comment>
<dbReference type="EMBL" id="AGEJ01000016">
    <property type="protein sequence ID" value="EMD16687.1"/>
    <property type="molecule type" value="Genomic_DNA"/>
</dbReference>
<evidence type="ECO:0000256" key="6">
    <source>
        <dbReference type="ARBA" id="ARBA00023136"/>
    </source>
</evidence>
<evidence type="ECO:0000313" key="9">
    <source>
        <dbReference type="Proteomes" id="UP000011758"/>
    </source>
</evidence>
<dbReference type="PANTHER" id="PTHR43549:SF3">
    <property type="entry name" value="MULTIDRUG RESISTANCE PROTEIN YPNP-RELATED"/>
    <property type="match status" value="1"/>
</dbReference>
<dbReference type="GO" id="GO:0015297">
    <property type="term" value="F:antiporter activity"/>
    <property type="evidence" value="ECO:0007669"/>
    <property type="project" value="InterPro"/>
</dbReference>
<organism evidence="8 9">
    <name type="scientific">Eggerthia catenaformis OT 569 = DSM 20559</name>
    <dbReference type="NCBI Taxonomy" id="999415"/>
    <lineage>
        <taxon>Bacteria</taxon>
        <taxon>Bacillati</taxon>
        <taxon>Bacillota</taxon>
        <taxon>Erysipelotrichia</taxon>
        <taxon>Erysipelotrichales</taxon>
        <taxon>Coprobacillaceae</taxon>
        <taxon>Eggerthia</taxon>
    </lineage>
</organism>
<keyword evidence="2" id="KW-0813">Transport</keyword>